<reference evidence="2 3" key="1">
    <citation type="submission" date="2018-06" db="EMBL/GenBank/DDBJ databases">
        <title>Comparative genomics of Bradyrhizobium nodulating Arachidis hypogaea.</title>
        <authorList>
            <person name="Li Y."/>
        </authorList>
    </citation>
    <scope>NUCLEOTIDE SEQUENCE [LARGE SCALE GENOMIC DNA]</scope>
    <source>
        <strain evidence="2 3">CCBAU 051107</strain>
    </source>
</reference>
<evidence type="ECO:0000313" key="2">
    <source>
        <dbReference type="EMBL" id="QOZ71465.1"/>
    </source>
</evidence>
<keyword evidence="1" id="KW-1133">Transmembrane helix</keyword>
<accession>A0AAE7NWG4</accession>
<protein>
    <submittedName>
        <fullName evidence="2">Uncharacterized protein</fullName>
    </submittedName>
</protein>
<dbReference type="EMBL" id="CP030050">
    <property type="protein sequence ID" value="QOZ71465.1"/>
    <property type="molecule type" value="Genomic_DNA"/>
</dbReference>
<organism evidence="2 3">
    <name type="scientific">Bradyrhizobium arachidis</name>
    <dbReference type="NCBI Taxonomy" id="858423"/>
    <lineage>
        <taxon>Bacteria</taxon>
        <taxon>Pseudomonadati</taxon>
        <taxon>Pseudomonadota</taxon>
        <taxon>Alphaproteobacteria</taxon>
        <taxon>Hyphomicrobiales</taxon>
        <taxon>Nitrobacteraceae</taxon>
        <taxon>Bradyrhizobium</taxon>
    </lineage>
</organism>
<dbReference type="AlphaFoldDB" id="A0AAE7NWG4"/>
<proteinExistence type="predicted"/>
<keyword evidence="1" id="KW-0812">Transmembrane</keyword>
<feature type="transmembrane region" description="Helical" evidence="1">
    <location>
        <begin position="45"/>
        <end position="68"/>
    </location>
</feature>
<gene>
    <name evidence="2" type="ORF">WN72_38125</name>
</gene>
<dbReference type="PROSITE" id="PS51257">
    <property type="entry name" value="PROKAR_LIPOPROTEIN"/>
    <property type="match status" value="1"/>
</dbReference>
<dbReference type="KEGG" id="barh:WN72_38125"/>
<evidence type="ECO:0000256" key="1">
    <source>
        <dbReference type="SAM" id="Phobius"/>
    </source>
</evidence>
<dbReference type="RefSeq" id="WP_027560693.1">
    <property type="nucleotide sequence ID" value="NZ_AXAD01000005.1"/>
</dbReference>
<feature type="transmembrane region" description="Helical" evidence="1">
    <location>
        <begin position="12"/>
        <end position="33"/>
    </location>
</feature>
<evidence type="ECO:0000313" key="3">
    <source>
        <dbReference type="Proteomes" id="UP000594015"/>
    </source>
</evidence>
<sequence>MAGPKQSGLSTTTLYLIATVVFLVGCALTFFTGTEHPEGWTALQVALLHVAKEIGFALIVAAVVWMVFEQLAARHEQAIWNARIESISENVFYGVLRRQIPAGVLHVANRLALTQSLLRKNFRYDIRLLDPEEGGSAEYLELRVKARYQLSNVSDIVAKHSLKGHLPEPTSKGPRGKVKFHHVEVRLRKGASDGTPAELVDKANASLKPDGNRIAFDIGEFAVEPEDTLSCELEYSLIKSSEDTDLIRTHLPAEALTVSIKDETKKQFLIQALSIHDRDVISAKNDVEQGSYEYQINDYLLPHQGMLLWWKPRK</sequence>
<dbReference type="Proteomes" id="UP000594015">
    <property type="component" value="Chromosome"/>
</dbReference>
<keyword evidence="1" id="KW-0472">Membrane</keyword>
<name>A0AAE7NWG4_9BRAD</name>